<accession>A0A382YJX5</accession>
<feature type="domain" description="Fibrobacter succinogenes major paralogous" evidence="1">
    <location>
        <begin position="13"/>
        <end position="91"/>
    </location>
</feature>
<name>A0A382YJX5_9ZZZZ</name>
<evidence type="ECO:0000313" key="2">
    <source>
        <dbReference type="EMBL" id="SVD83596.1"/>
    </source>
</evidence>
<sequence length="92" mass="10620">KECTPGSCPESEYWNSFNTGATNESGFTALPGGWRYFSNGSYDRMGSYGYFWSSTEFNNNNAWYRILSYNYSGIGRNDYGKRYGYSVRCIRD</sequence>
<dbReference type="Pfam" id="PF09603">
    <property type="entry name" value="Fib_succ_major"/>
    <property type="match status" value="1"/>
</dbReference>
<protein>
    <recommendedName>
        <fullName evidence="1">Fibrobacter succinogenes major paralogous domain-containing protein</fullName>
    </recommendedName>
</protein>
<feature type="non-terminal residue" evidence="2">
    <location>
        <position position="1"/>
    </location>
</feature>
<dbReference type="EMBL" id="UINC01176462">
    <property type="protein sequence ID" value="SVD83596.1"/>
    <property type="molecule type" value="Genomic_DNA"/>
</dbReference>
<gene>
    <name evidence="2" type="ORF">METZ01_LOCUS436450</name>
</gene>
<dbReference type="AlphaFoldDB" id="A0A382YJX5"/>
<proteinExistence type="predicted"/>
<dbReference type="NCBIfam" id="TIGR02145">
    <property type="entry name" value="Fib_succ_major"/>
    <property type="match status" value="1"/>
</dbReference>
<reference evidence="2" key="1">
    <citation type="submission" date="2018-05" db="EMBL/GenBank/DDBJ databases">
        <authorList>
            <person name="Lanie J.A."/>
            <person name="Ng W.-L."/>
            <person name="Kazmierczak K.M."/>
            <person name="Andrzejewski T.M."/>
            <person name="Davidsen T.M."/>
            <person name="Wayne K.J."/>
            <person name="Tettelin H."/>
            <person name="Glass J.I."/>
            <person name="Rusch D."/>
            <person name="Podicherti R."/>
            <person name="Tsui H.-C.T."/>
            <person name="Winkler M.E."/>
        </authorList>
    </citation>
    <scope>NUCLEOTIDE SEQUENCE</scope>
</reference>
<evidence type="ECO:0000259" key="1">
    <source>
        <dbReference type="Pfam" id="PF09603"/>
    </source>
</evidence>
<organism evidence="2">
    <name type="scientific">marine metagenome</name>
    <dbReference type="NCBI Taxonomy" id="408172"/>
    <lineage>
        <taxon>unclassified sequences</taxon>
        <taxon>metagenomes</taxon>
        <taxon>ecological metagenomes</taxon>
    </lineage>
</organism>
<dbReference type="InterPro" id="IPR011871">
    <property type="entry name" value="Fib_succ_major"/>
</dbReference>